<feature type="non-terminal residue" evidence="1">
    <location>
        <position position="1"/>
    </location>
</feature>
<feature type="non-terminal residue" evidence="1">
    <location>
        <position position="176"/>
    </location>
</feature>
<sequence length="176" mass="19687">PLEEGNDITALCSSDAKGGSVHKNKRNFNMYCEFCKMKGHSKENCYQLIGYPADFNGRRKQVQGALIGHQHQRANAAQHGGFTSPYQARGNYNTEQTEAQSQGSTRGVTITFSPKQYNQILHIPNKENITETSANMAGTICSFLASKTRHSWIVDTGATYHMVSTHEMLFDLYDYP</sequence>
<evidence type="ECO:0000313" key="1">
    <source>
        <dbReference type="EMBL" id="OIT40277.1"/>
    </source>
</evidence>
<dbReference type="Proteomes" id="UP000187609">
    <property type="component" value="Unassembled WGS sequence"/>
</dbReference>
<evidence type="ECO:0008006" key="3">
    <source>
        <dbReference type="Google" id="ProtNLM"/>
    </source>
</evidence>
<dbReference type="EMBL" id="MJEQ01000037">
    <property type="protein sequence ID" value="OIT40277.1"/>
    <property type="molecule type" value="Genomic_DNA"/>
</dbReference>
<dbReference type="PANTHER" id="PTHR34222:SF97">
    <property type="entry name" value="CATALYTIC REGION, PUTATIVE-RELATED"/>
    <property type="match status" value="1"/>
</dbReference>
<name>A0A314LGJ9_NICAT</name>
<accession>A0A314LGJ9</accession>
<dbReference type="Gramene" id="OIT40277">
    <property type="protein sequence ID" value="OIT40277"/>
    <property type="gene ID" value="A4A49_63591"/>
</dbReference>
<reference evidence="1" key="1">
    <citation type="submission" date="2016-11" db="EMBL/GenBank/DDBJ databases">
        <title>The genome of Nicotiana attenuata.</title>
        <authorList>
            <person name="Xu S."/>
            <person name="Brockmoeller T."/>
            <person name="Gaquerel E."/>
            <person name="Navarro A."/>
            <person name="Kuhl H."/>
            <person name="Gase K."/>
            <person name="Ling Z."/>
            <person name="Zhou W."/>
            <person name="Kreitzer C."/>
            <person name="Stanke M."/>
            <person name="Tang H."/>
            <person name="Lyons E."/>
            <person name="Pandey P."/>
            <person name="Pandey S.P."/>
            <person name="Timmermann B."/>
            <person name="Baldwin I.T."/>
        </authorList>
    </citation>
    <scope>NUCLEOTIDE SEQUENCE [LARGE SCALE GENOMIC DNA]</scope>
    <source>
        <strain evidence="1">UT</strain>
    </source>
</reference>
<evidence type="ECO:0000313" key="2">
    <source>
        <dbReference type="Proteomes" id="UP000187609"/>
    </source>
</evidence>
<dbReference type="PANTHER" id="PTHR34222">
    <property type="entry name" value="GAG_PRE-INTEGRS DOMAIN-CONTAINING PROTEIN"/>
    <property type="match status" value="1"/>
</dbReference>
<protein>
    <recommendedName>
        <fullName evidence="3">Retrotransposon gag domain-containing protein</fullName>
    </recommendedName>
</protein>
<organism evidence="1 2">
    <name type="scientific">Nicotiana attenuata</name>
    <name type="common">Coyote tobacco</name>
    <dbReference type="NCBI Taxonomy" id="49451"/>
    <lineage>
        <taxon>Eukaryota</taxon>
        <taxon>Viridiplantae</taxon>
        <taxon>Streptophyta</taxon>
        <taxon>Embryophyta</taxon>
        <taxon>Tracheophyta</taxon>
        <taxon>Spermatophyta</taxon>
        <taxon>Magnoliopsida</taxon>
        <taxon>eudicotyledons</taxon>
        <taxon>Gunneridae</taxon>
        <taxon>Pentapetalae</taxon>
        <taxon>asterids</taxon>
        <taxon>lamiids</taxon>
        <taxon>Solanales</taxon>
        <taxon>Solanaceae</taxon>
        <taxon>Nicotianoideae</taxon>
        <taxon>Nicotianeae</taxon>
        <taxon>Nicotiana</taxon>
    </lineage>
</organism>
<proteinExistence type="predicted"/>
<comment type="caution">
    <text evidence="1">The sequence shown here is derived from an EMBL/GenBank/DDBJ whole genome shotgun (WGS) entry which is preliminary data.</text>
</comment>
<dbReference type="AlphaFoldDB" id="A0A314LGJ9"/>
<gene>
    <name evidence="1" type="ORF">A4A49_63591</name>
</gene>
<keyword evidence="2" id="KW-1185">Reference proteome</keyword>